<organism evidence="1 2">
    <name type="scientific">Polarella glacialis</name>
    <name type="common">Dinoflagellate</name>
    <dbReference type="NCBI Taxonomy" id="89957"/>
    <lineage>
        <taxon>Eukaryota</taxon>
        <taxon>Sar</taxon>
        <taxon>Alveolata</taxon>
        <taxon>Dinophyceae</taxon>
        <taxon>Suessiales</taxon>
        <taxon>Suessiaceae</taxon>
        <taxon>Polarella</taxon>
    </lineage>
</organism>
<reference evidence="1" key="1">
    <citation type="submission" date="2021-02" db="EMBL/GenBank/DDBJ databases">
        <authorList>
            <person name="Dougan E. K."/>
            <person name="Rhodes N."/>
            <person name="Thang M."/>
            <person name="Chan C."/>
        </authorList>
    </citation>
    <scope>NUCLEOTIDE SEQUENCE</scope>
</reference>
<accession>A0A813GNG1</accession>
<gene>
    <name evidence="1" type="ORF">PGLA1383_LOCUS41526</name>
</gene>
<dbReference type="Proteomes" id="UP000654075">
    <property type="component" value="Unassembled WGS sequence"/>
</dbReference>
<dbReference type="AlphaFoldDB" id="A0A813GNG1"/>
<evidence type="ECO:0000313" key="1">
    <source>
        <dbReference type="EMBL" id="CAE8624401.1"/>
    </source>
</evidence>
<keyword evidence="2" id="KW-1185">Reference proteome</keyword>
<dbReference type="EMBL" id="CAJNNV010028383">
    <property type="protein sequence ID" value="CAE8624401.1"/>
    <property type="molecule type" value="Genomic_DNA"/>
</dbReference>
<sequence>MQSAVMSQLTRLGARLRNSQRNQSSEWRLQWRMCYSDETAASEPSIHALLAGQSKAAASSTVFAAPCGLESYVGRRDVPPVLVCFSEALKHFRLYAIRLSRPRTRVRKTR</sequence>
<protein>
    <submittedName>
        <fullName evidence="1">Uncharacterized protein</fullName>
    </submittedName>
</protein>
<proteinExistence type="predicted"/>
<name>A0A813GNG1_POLGL</name>
<comment type="caution">
    <text evidence="1">The sequence shown here is derived from an EMBL/GenBank/DDBJ whole genome shotgun (WGS) entry which is preliminary data.</text>
</comment>
<evidence type="ECO:0000313" key="2">
    <source>
        <dbReference type="Proteomes" id="UP000654075"/>
    </source>
</evidence>